<dbReference type="Gene3D" id="2.115.10.20">
    <property type="entry name" value="Glycosyl hydrolase domain, family 43"/>
    <property type="match status" value="1"/>
</dbReference>
<accession>A0A0H3KS33</accession>
<dbReference type="eggNOG" id="COG3940">
    <property type="taxonomic scope" value="Bacteria"/>
</dbReference>
<dbReference type="OrthoDB" id="177947at2"/>
<keyword evidence="2" id="KW-0732">Signal</keyword>
<dbReference type="InterPro" id="IPR023296">
    <property type="entry name" value="Glyco_hydro_beta-prop_sf"/>
</dbReference>
<evidence type="ECO:0000256" key="1">
    <source>
        <dbReference type="ARBA" id="ARBA00009865"/>
    </source>
</evidence>
<comment type="similarity">
    <text evidence="1 5">Belongs to the glycosyl hydrolase 43 family.</text>
</comment>
<organism evidence="6 7">
    <name type="scientific">Pantoea ananatis (strain AJ13355)</name>
    <dbReference type="NCBI Taxonomy" id="932677"/>
    <lineage>
        <taxon>Bacteria</taxon>
        <taxon>Pseudomonadati</taxon>
        <taxon>Pseudomonadota</taxon>
        <taxon>Gammaproteobacteria</taxon>
        <taxon>Enterobacterales</taxon>
        <taxon>Erwiniaceae</taxon>
        <taxon>Pantoea</taxon>
    </lineage>
</organism>
<gene>
    <name evidence="6" type="ordered locus">PAJ_0087</name>
</gene>
<evidence type="ECO:0000256" key="5">
    <source>
        <dbReference type="RuleBase" id="RU361187"/>
    </source>
</evidence>
<dbReference type="InterPro" id="IPR016828">
    <property type="entry name" value="Alpha-L-arabinofuranosidase"/>
</dbReference>
<proteinExistence type="inferred from homology"/>
<dbReference type="EMBL" id="AP012032">
    <property type="protein sequence ID" value="BAK10167.1"/>
    <property type="molecule type" value="Genomic_DNA"/>
</dbReference>
<dbReference type="PANTHER" id="PTHR43817:SF1">
    <property type="entry name" value="HYDROLASE, FAMILY 43, PUTATIVE (AFU_ORTHOLOGUE AFUA_3G01660)-RELATED"/>
    <property type="match status" value="1"/>
</dbReference>
<evidence type="ECO:0000256" key="2">
    <source>
        <dbReference type="ARBA" id="ARBA00022729"/>
    </source>
</evidence>
<reference evidence="7" key="1">
    <citation type="journal article" date="2012" name="Appl. Microbiol. Biotechnol.">
        <title>The complete genome sequence of Pantoea ananatis AJ13355, an organism with great biotechnological potential.</title>
        <authorList>
            <person name="Hara Y."/>
            <person name="Kadotani N."/>
            <person name="Izui H."/>
            <person name="Katashkina J.I."/>
            <person name="Kuvaeva T.M."/>
            <person name="Andreeva I.G."/>
            <person name="Golubeva L.I."/>
            <person name="Malko D.B."/>
            <person name="Makeev V.J."/>
            <person name="Mashko S.V."/>
            <person name="Kozlov Y.I."/>
        </authorList>
    </citation>
    <scope>NUCLEOTIDE SEQUENCE [LARGE SCALE GENOMIC DNA]</scope>
    <source>
        <strain evidence="7">AJ13355</strain>
    </source>
</reference>
<dbReference type="GO" id="GO:0004553">
    <property type="term" value="F:hydrolase activity, hydrolyzing O-glycosyl compounds"/>
    <property type="evidence" value="ECO:0007669"/>
    <property type="project" value="InterPro"/>
</dbReference>
<keyword evidence="3 5" id="KW-0378">Hydrolase</keyword>
<evidence type="ECO:0000313" key="6">
    <source>
        <dbReference type="EMBL" id="BAK10167.1"/>
    </source>
</evidence>
<evidence type="ECO:0000313" key="7">
    <source>
        <dbReference type="Proteomes" id="UP000006690"/>
    </source>
</evidence>
<protein>
    <submittedName>
        <fullName evidence="6">Alpha-N-arabinofuranosidase II</fullName>
    </submittedName>
</protein>
<dbReference type="SUPFAM" id="SSF75005">
    <property type="entry name" value="Arabinanase/levansucrase/invertase"/>
    <property type="match status" value="1"/>
</dbReference>
<evidence type="ECO:0000256" key="4">
    <source>
        <dbReference type="ARBA" id="ARBA00023295"/>
    </source>
</evidence>
<dbReference type="Pfam" id="PF04616">
    <property type="entry name" value="Glyco_hydro_43"/>
    <property type="match status" value="1"/>
</dbReference>
<dbReference type="GO" id="GO:0005975">
    <property type="term" value="P:carbohydrate metabolic process"/>
    <property type="evidence" value="ECO:0007669"/>
    <property type="project" value="InterPro"/>
</dbReference>
<sequence length="319" mass="36849">MSEHWPNPFIERRADPFILRHREHYYFIASVPEYDRLEIRRASTLMDLRHAEPVVIWHKPDIGPFSELIWAPELHHIDGQWVIYFAAAPSRDIKDGLFQHRMYALVCEGEDPLSGSWQPVRQVLSHIDSFSLDATHFVHQGKNWYLWAQKDPGIPGNSNLYLAELRNPWTLKGKPVMLSRPEYEWECAGFSVNEGAAAIVHGDRLFITYSASATDENYCMGLLSIPRDADPLNALAWQKSARPVFSTSWENRQYGPGHSCFTQDEAGRDLLVYHARNYTEIEGDPLWDGNRHTRLKYFYWREDGTPDFGVPPADHTSVP</sequence>
<dbReference type="PANTHER" id="PTHR43817">
    <property type="entry name" value="GLYCOSYL HYDROLASE"/>
    <property type="match status" value="1"/>
</dbReference>
<dbReference type="PATRIC" id="fig|932677.3.peg.89"/>
<keyword evidence="4 5" id="KW-0326">Glycosidase</keyword>
<dbReference type="RefSeq" id="WP_014592925.1">
    <property type="nucleotide sequence ID" value="NC_017531.2"/>
</dbReference>
<dbReference type="Proteomes" id="UP000006690">
    <property type="component" value="Chromosome"/>
</dbReference>
<dbReference type="PIRSF" id="PIRSF025414">
    <property type="entry name" value="Alpha-L-arabinofuranosidase"/>
    <property type="match status" value="1"/>
</dbReference>
<dbReference type="KEGG" id="paj:PAJ_0087"/>
<dbReference type="InterPro" id="IPR006710">
    <property type="entry name" value="Glyco_hydro_43"/>
</dbReference>
<name>A0A0H3KS33_PANAA</name>
<dbReference type="HOGENOM" id="CLU_009397_2_1_6"/>
<dbReference type="AlphaFoldDB" id="A0A0H3KS33"/>
<evidence type="ECO:0000256" key="3">
    <source>
        <dbReference type="ARBA" id="ARBA00022801"/>
    </source>
</evidence>
<dbReference type="CDD" id="cd18817">
    <property type="entry name" value="GH43f_LbAraf43-like"/>
    <property type="match status" value="1"/>
</dbReference>